<protein>
    <submittedName>
        <fullName evidence="1">Uncharacterized protein</fullName>
    </submittedName>
</protein>
<reference evidence="1 2" key="1">
    <citation type="journal article" date="2021" name="Sci. Rep.">
        <title>Chromosome anchoring in Senegalese sole (Solea senegalensis) reveals sex-associated markers and genome rearrangements in flatfish.</title>
        <authorList>
            <person name="Guerrero-Cozar I."/>
            <person name="Gomez-Garrido J."/>
            <person name="Berbel C."/>
            <person name="Martinez-Blanch J.F."/>
            <person name="Alioto T."/>
            <person name="Claros M.G."/>
            <person name="Gagnaire P.A."/>
            <person name="Manchado M."/>
        </authorList>
    </citation>
    <scope>NUCLEOTIDE SEQUENCE [LARGE SCALE GENOMIC DNA]</scope>
    <source>
        <strain evidence="1">Sse05_10M</strain>
    </source>
</reference>
<dbReference type="EMBL" id="JAGKHQ010000010">
    <property type="protein sequence ID" value="KAG7506283.1"/>
    <property type="molecule type" value="Genomic_DNA"/>
</dbReference>
<evidence type="ECO:0000313" key="2">
    <source>
        <dbReference type="Proteomes" id="UP000693946"/>
    </source>
</evidence>
<accession>A0AAV6RLP0</accession>
<dbReference type="Proteomes" id="UP000693946">
    <property type="component" value="Linkage Group LG18"/>
</dbReference>
<organism evidence="1 2">
    <name type="scientific">Solea senegalensis</name>
    <name type="common">Senegalese sole</name>
    <dbReference type="NCBI Taxonomy" id="28829"/>
    <lineage>
        <taxon>Eukaryota</taxon>
        <taxon>Metazoa</taxon>
        <taxon>Chordata</taxon>
        <taxon>Craniata</taxon>
        <taxon>Vertebrata</taxon>
        <taxon>Euteleostomi</taxon>
        <taxon>Actinopterygii</taxon>
        <taxon>Neopterygii</taxon>
        <taxon>Teleostei</taxon>
        <taxon>Neoteleostei</taxon>
        <taxon>Acanthomorphata</taxon>
        <taxon>Carangaria</taxon>
        <taxon>Pleuronectiformes</taxon>
        <taxon>Pleuronectoidei</taxon>
        <taxon>Soleidae</taxon>
        <taxon>Solea</taxon>
    </lineage>
</organism>
<proteinExistence type="predicted"/>
<evidence type="ECO:0000313" key="1">
    <source>
        <dbReference type="EMBL" id="KAG7506283.1"/>
    </source>
</evidence>
<sequence>MRLNRHRLHRQLRVPVALALLRVNKSLTLDKADQSGFNGEHEGSSGRDVTLLIIAASICTFTSGCRRRSLKPTNNWSHILTSSHPNRSDTAADVNAAQLVPKLCATRKKARQPVGNCAAYYNSNRRCDILDVLCQ</sequence>
<keyword evidence="2" id="KW-1185">Reference proteome</keyword>
<gene>
    <name evidence="1" type="ORF">JOB18_001819</name>
</gene>
<comment type="caution">
    <text evidence="1">The sequence shown here is derived from an EMBL/GenBank/DDBJ whole genome shotgun (WGS) entry which is preliminary data.</text>
</comment>
<name>A0AAV6RLP0_SOLSE</name>
<dbReference type="AlphaFoldDB" id="A0AAV6RLP0"/>